<dbReference type="GO" id="GO:0102810">
    <property type="term" value="F:glutarate-semialdehyde dehydrogenase (NADP+) activity"/>
    <property type="evidence" value="ECO:0007669"/>
    <property type="project" value="UniProtKB-EC"/>
</dbReference>
<organism evidence="5 6">
    <name type="scientific">Corynebacterium guangdongense</name>
    <dbReference type="NCBI Taxonomy" id="1783348"/>
    <lineage>
        <taxon>Bacteria</taxon>
        <taxon>Bacillati</taxon>
        <taxon>Actinomycetota</taxon>
        <taxon>Actinomycetes</taxon>
        <taxon>Mycobacteriales</taxon>
        <taxon>Corynebacteriaceae</taxon>
        <taxon>Corynebacterium</taxon>
    </lineage>
</organism>
<evidence type="ECO:0000313" key="5">
    <source>
        <dbReference type="EMBL" id="MDR7328398.1"/>
    </source>
</evidence>
<dbReference type="PANTHER" id="PTHR43353:SF5">
    <property type="entry name" value="SUCCINATE-SEMIALDEHYDE DEHYDROGENASE, MITOCHONDRIAL"/>
    <property type="match status" value="1"/>
</dbReference>
<dbReference type="EC" id="1.2.1.16" evidence="5"/>
<proteinExistence type="inferred from homology"/>
<evidence type="ECO:0000313" key="6">
    <source>
        <dbReference type="Proteomes" id="UP001180840"/>
    </source>
</evidence>
<protein>
    <submittedName>
        <fullName evidence="5">Succinate-semialdehyde dehydrogenase/glutarate-semialdehyde dehydrogenase</fullName>
        <ecNumber evidence="5">1.2.1.16</ecNumber>
        <ecNumber evidence="5">1.2.1.20</ecNumber>
        <ecNumber evidence="5">1.2.1.79</ecNumber>
    </submittedName>
</protein>
<evidence type="ECO:0000256" key="1">
    <source>
        <dbReference type="ARBA" id="ARBA00023002"/>
    </source>
</evidence>
<keyword evidence="6" id="KW-1185">Reference proteome</keyword>
<reference evidence="5" key="1">
    <citation type="submission" date="2023-07" db="EMBL/GenBank/DDBJ databases">
        <title>Sequencing the genomes of 1000 actinobacteria strains.</title>
        <authorList>
            <person name="Klenk H.-P."/>
        </authorList>
    </citation>
    <scope>NUCLEOTIDE SEQUENCE</scope>
    <source>
        <strain evidence="5">DSM 107476</strain>
    </source>
</reference>
<dbReference type="PANTHER" id="PTHR43353">
    <property type="entry name" value="SUCCINATE-SEMIALDEHYDE DEHYDROGENASE, MITOCHONDRIAL"/>
    <property type="match status" value="1"/>
</dbReference>
<accession>A0ABU1ZWU8</accession>
<evidence type="ECO:0000256" key="2">
    <source>
        <dbReference type="PROSITE-ProRule" id="PRU10007"/>
    </source>
</evidence>
<dbReference type="CDD" id="cd07103">
    <property type="entry name" value="ALDH_F5_SSADH_GabD"/>
    <property type="match status" value="1"/>
</dbReference>
<dbReference type="EMBL" id="JAVDXZ010000001">
    <property type="protein sequence ID" value="MDR7328398.1"/>
    <property type="molecule type" value="Genomic_DNA"/>
</dbReference>
<name>A0ABU1ZWU8_9CORY</name>
<comment type="caution">
    <text evidence="5">The sequence shown here is derived from an EMBL/GenBank/DDBJ whole genome shotgun (WGS) entry which is preliminary data.</text>
</comment>
<evidence type="ECO:0000256" key="3">
    <source>
        <dbReference type="RuleBase" id="RU003345"/>
    </source>
</evidence>
<dbReference type="GO" id="GO:0036243">
    <property type="term" value="F:succinate-semialdehyde dehydrogenase (NADP+) activity"/>
    <property type="evidence" value="ECO:0007669"/>
    <property type="project" value="UniProtKB-EC"/>
</dbReference>
<dbReference type="InterPro" id="IPR016161">
    <property type="entry name" value="Ald_DH/histidinol_DH"/>
</dbReference>
<dbReference type="PROSITE" id="PS00687">
    <property type="entry name" value="ALDEHYDE_DEHYDR_GLU"/>
    <property type="match status" value="1"/>
</dbReference>
<dbReference type="InterPro" id="IPR029510">
    <property type="entry name" value="Ald_DH_CS_GLU"/>
</dbReference>
<dbReference type="Proteomes" id="UP001180840">
    <property type="component" value="Unassembled WGS sequence"/>
</dbReference>
<dbReference type="Pfam" id="PF00171">
    <property type="entry name" value="Aldedh"/>
    <property type="match status" value="1"/>
</dbReference>
<feature type="active site" evidence="2">
    <location>
        <position position="259"/>
    </location>
</feature>
<dbReference type="EC" id="1.2.1.20" evidence="5"/>
<dbReference type="InterPro" id="IPR016162">
    <property type="entry name" value="Ald_DH_N"/>
</dbReference>
<keyword evidence="1 3" id="KW-0560">Oxidoreductase</keyword>
<dbReference type="InterPro" id="IPR016163">
    <property type="entry name" value="Ald_DH_C"/>
</dbReference>
<dbReference type="InterPro" id="IPR015590">
    <property type="entry name" value="Aldehyde_DH_dom"/>
</dbReference>
<comment type="similarity">
    <text evidence="3">Belongs to the aldehyde dehydrogenase family.</text>
</comment>
<dbReference type="InterPro" id="IPR050740">
    <property type="entry name" value="Aldehyde_DH_Superfamily"/>
</dbReference>
<sequence length="490" mass="52500">MSINVDELIGKVEKRLYIGGEWVEGSARGSLEVENPATGEVLATMASASSEDALKALDAADRVQREWGRTAPRERAEILRRGFELVAERAEEFATLMTLEMGKPLVEARGEVRYANEFLRWFSEETVRHYGRYSQVPEGTLRMITTHKPVGPSLLITPWNFPLAMATRKIGPAIAAGCTMIVKPAQLTPLTMHYFVQTMIEAGVPGGVLNLVTSKSASGISTPLLADRRLRKLSFTGSTAVGKQLLADAAPNVLRTSMELGGNAPLIVFEDADLDVAVDGAVDAKMRNIGEACTAANRILVQEPVAEEFGRRLAEKLGAMTVGNGLDGDTQVGPLIQSTAVDNVEELVNDAVSGGAEVLTGGARIEGAGHFYAPTVLVDVARDSRVAREEIFGPVAPVITFTDEEDAWRLANATEYGLASYVFSSDLSRLFRASDKLEFGLVGFNSGVISNAGAPFGGVKHSGLGREGGAEGIAEYTYTQYVGVRDPYAK</sequence>
<dbReference type="RefSeq" id="WP_290197165.1">
    <property type="nucleotide sequence ID" value="NZ_CP047654.1"/>
</dbReference>
<evidence type="ECO:0000259" key="4">
    <source>
        <dbReference type="Pfam" id="PF00171"/>
    </source>
</evidence>
<dbReference type="Gene3D" id="3.40.309.10">
    <property type="entry name" value="Aldehyde Dehydrogenase, Chain A, domain 2"/>
    <property type="match status" value="1"/>
</dbReference>
<feature type="domain" description="Aldehyde dehydrogenase" evidence="4">
    <location>
        <begin position="22"/>
        <end position="482"/>
    </location>
</feature>
<dbReference type="EC" id="1.2.1.79" evidence="5"/>
<dbReference type="SUPFAM" id="SSF53720">
    <property type="entry name" value="ALDH-like"/>
    <property type="match status" value="1"/>
</dbReference>
<gene>
    <name evidence="5" type="ORF">J2S39_000074</name>
</gene>
<dbReference type="Gene3D" id="3.40.605.10">
    <property type="entry name" value="Aldehyde Dehydrogenase, Chain A, domain 1"/>
    <property type="match status" value="1"/>
</dbReference>